<keyword evidence="3" id="KW-0732">Signal</keyword>
<keyword evidence="2" id="KW-0964">Secreted</keyword>
<feature type="transmembrane region" description="Helical" evidence="6">
    <location>
        <begin position="31"/>
        <end position="49"/>
    </location>
</feature>
<dbReference type="PROSITE" id="PS51473">
    <property type="entry name" value="GNK2"/>
    <property type="match status" value="2"/>
</dbReference>
<keyword evidence="6" id="KW-0472">Membrane</keyword>
<organism evidence="8 9">
    <name type="scientific">Camelina sativa</name>
    <name type="common">False flax</name>
    <name type="synonym">Myagrum sativum</name>
    <dbReference type="NCBI Taxonomy" id="90675"/>
    <lineage>
        <taxon>Eukaryota</taxon>
        <taxon>Viridiplantae</taxon>
        <taxon>Streptophyta</taxon>
        <taxon>Embryophyta</taxon>
        <taxon>Tracheophyta</taxon>
        <taxon>Spermatophyta</taxon>
        <taxon>Magnoliopsida</taxon>
        <taxon>eudicotyledons</taxon>
        <taxon>Gunneridae</taxon>
        <taxon>Pentapetalae</taxon>
        <taxon>rosids</taxon>
        <taxon>malvids</taxon>
        <taxon>Brassicales</taxon>
        <taxon>Brassicaceae</taxon>
        <taxon>Camelineae</taxon>
        <taxon>Camelina</taxon>
    </lineage>
</organism>
<evidence type="ECO:0000313" key="9">
    <source>
        <dbReference type="RefSeq" id="XP_019085963.1"/>
    </source>
</evidence>
<reference evidence="9" key="2">
    <citation type="submission" date="2025-08" db="UniProtKB">
        <authorList>
            <consortium name="RefSeq"/>
        </authorList>
    </citation>
    <scope>IDENTIFICATION</scope>
    <source>
        <tissue evidence="9">Leaf</tissue>
    </source>
</reference>
<proteinExistence type="inferred from homology"/>
<keyword evidence="8" id="KW-1185">Reference proteome</keyword>
<evidence type="ECO:0000256" key="2">
    <source>
        <dbReference type="ARBA" id="ARBA00022525"/>
    </source>
</evidence>
<dbReference type="Proteomes" id="UP000694864">
    <property type="component" value="Chromosome 9"/>
</dbReference>
<dbReference type="PANTHER" id="PTHR32411:SF53">
    <property type="entry name" value="CYSTEINE-RICH REPEAT SECRETORY PROTEIN 18-RELATED"/>
    <property type="match status" value="1"/>
</dbReference>
<dbReference type="InterPro" id="IPR050581">
    <property type="entry name" value="CRR_secretory_protein"/>
</dbReference>
<dbReference type="InterPro" id="IPR038408">
    <property type="entry name" value="GNK2_sf"/>
</dbReference>
<reference evidence="8" key="1">
    <citation type="journal article" date="2014" name="Nat. Commun.">
        <title>The emerging biofuel crop Camelina sativa retains a highly undifferentiated hexaploid genome structure.</title>
        <authorList>
            <person name="Kagale S."/>
            <person name="Koh C."/>
            <person name="Nixon J."/>
            <person name="Bollina V."/>
            <person name="Clarke W.E."/>
            <person name="Tuteja R."/>
            <person name="Spillane C."/>
            <person name="Robinson S.J."/>
            <person name="Links M.G."/>
            <person name="Clarke C."/>
            <person name="Higgins E.E."/>
            <person name="Huebert T."/>
            <person name="Sharpe A.G."/>
            <person name="Parkin I.A."/>
        </authorList>
    </citation>
    <scope>NUCLEOTIDE SEQUENCE [LARGE SCALE GENOMIC DNA]</scope>
    <source>
        <strain evidence="8">cv. DH55</strain>
    </source>
</reference>
<comment type="similarity">
    <text evidence="5">Belongs to the cysteine-rich repeat secretory protein family.</text>
</comment>
<dbReference type="InterPro" id="IPR002902">
    <property type="entry name" value="GNK2"/>
</dbReference>
<evidence type="ECO:0000256" key="4">
    <source>
        <dbReference type="ARBA" id="ARBA00022737"/>
    </source>
</evidence>
<protein>
    <submittedName>
        <fullName evidence="9">Cysteine-rich repeat secretory protein 14</fullName>
    </submittedName>
</protein>
<dbReference type="RefSeq" id="XP_019085963.1">
    <property type="nucleotide sequence ID" value="XM_019230418.1"/>
</dbReference>
<evidence type="ECO:0000256" key="6">
    <source>
        <dbReference type="SAM" id="Phobius"/>
    </source>
</evidence>
<dbReference type="Gene3D" id="3.30.430.20">
    <property type="entry name" value="Gnk2 domain, C-X8-C-X2-C motif"/>
    <property type="match status" value="2"/>
</dbReference>
<name>A0ABM1QGS5_CAMSA</name>
<keyword evidence="6" id="KW-1133">Transmembrane helix</keyword>
<evidence type="ECO:0000256" key="5">
    <source>
        <dbReference type="ARBA" id="ARBA00038515"/>
    </source>
</evidence>
<keyword evidence="6" id="KW-0812">Transmembrane</keyword>
<evidence type="ECO:0000256" key="3">
    <source>
        <dbReference type="ARBA" id="ARBA00022729"/>
    </source>
</evidence>
<feature type="domain" description="Gnk2-homologous" evidence="7">
    <location>
        <begin position="61"/>
        <end position="171"/>
    </location>
</feature>
<dbReference type="PANTHER" id="PTHR32411">
    <property type="entry name" value="CYSTEINE-RICH REPEAT SECRETORY PROTEIN 38-RELATED"/>
    <property type="match status" value="1"/>
</dbReference>
<evidence type="ECO:0000259" key="7">
    <source>
        <dbReference type="PROSITE" id="PS51473"/>
    </source>
</evidence>
<sequence length="312" mass="35696">MYASFQNNVLFIPKQCTLHSKTMYASFQNNVLFILVPTLVVVASQLLLIHRVSSLKMTNAYLDHKCSANQGKYKPGSNYEKIFDSGIQELSNNTKASRGGYVYMDYTDLDEIRFEPERVYFTFQCRGDIYGPQCRSCFATARSELIKRCPRDKGAIIWYEHCLLQFSSISTAGRINYDDNVCYNTARARPNAKSHTGDSVLEFLTLLDNLTSIAVTKRSKFFKNVDQPALFAAGEKTFGNKKMYVMVQCTRDLNAKACEECVVYNIKHFKDCYEKKPVGLKSGARVLGRSCNFRFERYPFVNPKTSSIYLKF</sequence>
<keyword evidence="4" id="KW-0677">Repeat</keyword>
<dbReference type="CDD" id="cd23509">
    <property type="entry name" value="Gnk2-like"/>
    <property type="match status" value="2"/>
</dbReference>
<accession>A0ABM1QGS5</accession>
<gene>
    <name evidence="9" type="primary">LOC104710778</name>
</gene>
<evidence type="ECO:0000313" key="8">
    <source>
        <dbReference type="Proteomes" id="UP000694864"/>
    </source>
</evidence>
<evidence type="ECO:0000256" key="1">
    <source>
        <dbReference type="ARBA" id="ARBA00004613"/>
    </source>
</evidence>
<feature type="domain" description="Gnk2-homologous" evidence="7">
    <location>
        <begin position="188"/>
        <end position="300"/>
    </location>
</feature>
<comment type="subcellular location">
    <subcellularLocation>
        <location evidence="1">Secreted</location>
    </subcellularLocation>
</comment>
<dbReference type="GeneID" id="104710778"/>
<dbReference type="Pfam" id="PF01657">
    <property type="entry name" value="Stress-antifung"/>
    <property type="match status" value="2"/>
</dbReference>